<dbReference type="GO" id="GO:0000333">
    <property type="term" value="C:telomerase catalytic core complex"/>
    <property type="evidence" value="ECO:0007669"/>
    <property type="project" value="TreeGrafter"/>
</dbReference>
<evidence type="ECO:0000313" key="4">
    <source>
        <dbReference type="EMBL" id="CAG8450523.1"/>
    </source>
</evidence>
<dbReference type="PANTHER" id="PTHR12066">
    <property type="entry name" value="TELOMERASE REVERSE TRANSCRIPTASE"/>
    <property type="match status" value="1"/>
</dbReference>
<dbReference type="GO" id="GO:0003720">
    <property type="term" value="F:telomerase activity"/>
    <property type="evidence" value="ECO:0007669"/>
    <property type="project" value="InterPro"/>
</dbReference>
<dbReference type="InterPro" id="IPR003545">
    <property type="entry name" value="Telomerase_RT"/>
</dbReference>
<dbReference type="EC" id="2.7.7.49" evidence="1"/>
<keyword evidence="1" id="KW-0539">Nucleus</keyword>
<dbReference type="GO" id="GO:0007004">
    <property type="term" value="P:telomere maintenance via telomerase"/>
    <property type="evidence" value="ECO:0007669"/>
    <property type="project" value="TreeGrafter"/>
</dbReference>
<keyword evidence="1" id="KW-0548">Nucleotidyltransferase</keyword>
<dbReference type="Pfam" id="PF00078">
    <property type="entry name" value="RVT_1"/>
    <property type="match status" value="1"/>
</dbReference>
<keyword evidence="5" id="KW-1185">Reference proteome</keyword>
<dbReference type="OrthoDB" id="289721at2759"/>
<evidence type="ECO:0000256" key="2">
    <source>
        <dbReference type="SAM" id="MobiDB-lite"/>
    </source>
</evidence>
<keyword evidence="1" id="KW-0479">Metal-binding</keyword>
<dbReference type="GO" id="GO:0070034">
    <property type="term" value="F:telomerase RNA binding"/>
    <property type="evidence" value="ECO:0007669"/>
    <property type="project" value="TreeGrafter"/>
</dbReference>
<sequence length="359" mass="42073">MSKQQKPTSIDVLRKNAFTILNMEKERHIRNSGGFVDNYKDIYHKLLSFKSTFTMHKPRLYLAKVDIKCCFDSINQDLLLNILSRILKSENYKLIKYTKYITVSEKRLTKFEKKAYPAEEIPQFPDIASTLAESSRNAVFLDGVTYQSKERLEVLQFLENHVKQNMIRGGDMYHQHEGIPQGSLISTLLCNFFFDDLEERKMSFFSGNDGLLLRWVDDFLYITTKKNKAVQFLDVMCKGHPEYGCFINKEKTLANFDYDQVNKSQVEIPWCGLLIHSKTLNVKCDYSSYLHSALRDQITIEFSQNQYHRRRYHVIFRVRGIPSLYSKDEDNNKGDEDNDDNGIDDSSDERQICDFVLFL</sequence>
<comment type="function">
    <text evidence="1">Telomerase is a ribonucleoprotein enzyme essential for the replication of chromosome termini in most eukaryotes. It elongates telomeres. It is a reverse transcriptase that adds simple sequence repeats to chromosome ends by copying a template sequence within the RNA component of the enzyme.</text>
</comment>
<dbReference type="GO" id="GO:0042162">
    <property type="term" value="F:telomeric DNA binding"/>
    <property type="evidence" value="ECO:0007669"/>
    <property type="project" value="TreeGrafter"/>
</dbReference>
<feature type="region of interest" description="Disordered" evidence="2">
    <location>
        <begin position="327"/>
        <end position="347"/>
    </location>
</feature>
<feature type="domain" description="Reverse transcriptase" evidence="3">
    <location>
        <begin position="1"/>
        <end position="275"/>
    </location>
</feature>
<dbReference type="PANTHER" id="PTHR12066:SF0">
    <property type="entry name" value="TELOMERASE REVERSE TRANSCRIPTASE"/>
    <property type="match status" value="1"/>
</dbReference>
<dbReference type="Gene3D" id="3.30.70.2630">
    <property type="match status" value="1"/>
</dbReference>
<dbReference type="PRINTS" id="PR01365">
    <property type="entry name" value="TELOMERASERT"/>
</dbReference>
<comment type="similarity">
    <text evidence="1">Belongs to the reverse transcriptase family. Telomerase subfamily.</text>
</comment>
<feature type="compositionally biased region" description="Acidic residues" evidence="2">
    <location>
        <begin position="336"/>
        <end position="347"/>
    </location>
</feature>
<comment type="catalytic activity">
    <reaction evidence="1">
        <text>DNA(n) + a 2'-deoxyribonucleoside 5'-triphosphate = DNA(n+1) + diphosphate</text>
        <dbReference type="Rhea" id="RHEA:22508"/>
        <dbReference type="Rhea" id="RHEA-COMP:17339"/>
        <dbReference type="Rhea" id="RHEA-COMP:17340"/>
        <dbReference type="ChEBI" id="CHEBI:33019"/>
        <dbReference type="ChEBI" id="CHEBI:61560"/>
        <dbReference type="ChEBI" id="CHEBI:173112"/>
        <dbReference type="EC" id="2.7.7.49"/>
    </reaction>
</comment>
<organism evidence="4 5">
    <name type="scientific">Ambispora gerdemannii</name>
    <dbReference type="NCBI Taxonomy" id="144530"/>
    <lineage>
        <taxon>Eukaryota</taxon>
        <taxon>Fungi</taxon>
        <taxon>Fungi incertae sedis</taxon>
        <taxon>Mucoromycota</taxon>
        <taxon>Glomeromycotina</taxon>
        <taxon>Glomeromycetes</taxon>
        <taxon>Archaeosporales</taxon>
        <taxon>Ambisporaceae</taxon>
        <taxon>Ambispora</taxon>
    </lineage>
</organism>
<dbReference type="GO" id="GO:0000781">
    <property type="term" value="C:chromosome, telomeric region"/>
    <property type="evidence" value="ECO:0007669"/>
    <property type="project" value="UniProtKB-SubCell"/>
</dbReference>
<keyword evidence="1" id="KW-0158">Chromosome</keyword>
<accession>A0A9N8YUN6</accession>
<keyword evidence="1" id="KW-0460">Magnesium</keyword>
<comment type="subcellular location">
    <subcellularLocation>
        <location evidence="1">Nucleus</location>
    </subcellularLocation>
    <subcellularLocation>
        <location evidence="1">Chromosome</location>
        <location evidence="1">Telomere</location>
    </subcellularLocation>
</comment>
<keyword evidence="1" id="KW-0808">Transferase</keyword>
<proteinExistence type="inferred from homology"/>
<dbReference type="PROSITE" id="PS50878">
    <property type="entry name" value="RT_POL"/>
    <property type="match status" value="1"/>
</dbReference>
<keyword evidence="1" id="KW-0695">RNA-directed DNA polymerase</keyword>
<comment type="caution">
    <text evidence="4">The sequence shown here is derived from an EMBL/GenBank/DDBJ whole genome shotgun (WGS) entry which is preliminary data.</text>
</comment>
<dbReference type="InterPro" id="IPR000477">
    <property type="entry name" value="RT_dom"/>
</dbReference>
<evidence type="ECO:0000259" key="3">
    <source>
        <dbReference type="PROSITE" id="PS50878"/>
    </source>
</evidence>
<evidence type="ECO:0000256" key="1">
    <source>
        <dbReference type="RuleBase" id="RU365061"/>
    </source>
</evidence>
<dbReference type="InterPro" id="IPR043502">
    <property type="entry name" value="DNA/RNA_pol_sf"/>
</dbReference>
<keyword evidence="1" id="KW-0779">Telomere</keyword>
<name>A0A9N8YUN6_9GLOM</name>
<dbReference type="SUPFAM" id="SSF56672">
    <property type="entry name" value="DNA/RNA polymerases"/>
    <property type="match status" value="1"/>
</dbReference>
<dbReference type="EMBL" id="CAJVPL010000123">
    <property type="protein sequence ID" value="CAG8450523.1"/>
    <property type="molecule type" value="Genomic_DNA"/>
</dbReference>
<dbReference type="AlphaFoldDB" id="A0A9N8YUN6"/>
<dbReference type="GO" id="GO:0046872">
    <property type="term" value="F:metal ion binding"/>
    <property type="evidence" value="ECO:0007669"/>
    <property type="project" value="UniProtKB-KW"/>
</dbReference>
<dbReference type="Proteomes" id="UP000789831">
    <property type="component" value="Unassembled WGS sequence"/>
</dbReference>
<protein>
    <recommendedName>
        <fullName evidence="1">Telomerase reverse transcriptase</fullName>
        <ecNumber evidence="1">2.7.7.49</ecNumber>
    </recommendedName>
    <alternativeName>
        <fullName evidence="1">Telomerase catalytic subunit</fullName>
    </alternativeName>
</protein>
<evidence type="ECO:0000313" key="5">
    <source>
        <dbReference type="Proteomes" id="UP000789831"/>
    </source>
</evidence>
<reference evidence="4" key="1">
    <citation type="submission" date="2021-06" db="EMBL/GenBank/DDBJ databases">
        <authorList>
            <person name="Kallberg Y."/>
            <person name="Tangrot J."/>
            <person name="Rosling A."/>
        </authorList>
    </citation>
    <scope>NUCLEOTIDE SEQUENCE</scope>
    <source>
        <strain evidence="4">MT106</strain>
    </source>
</reference>
<dbReference type="CDD" id="cd01648">
    <property type="entry name" value="TERT"/>
    <property type="match status" value="1"/>
</dbReference>
<gene>
    <name evidence="4" type="ORF">AGERDE_LOCUS1704</name>
</gene>